<accession>A0ABT8KKM6</accession>
<protein>
    <submittedName>
        <fullName evidence="1">SusD/RagB family nutrient-binding outer membrane lipoprotein</fullName>
    </submittedName>
</protein>
<dbReference type="Gene3D" id="1.25.40.390">
    <property type="match status" value="1"/>
</dbReference>
<dbReference type="InterPro" id="IPR024302">
    <property type="entry name" value="SusD-like"/>
</dbReference>
<dbReference type="Pfam" id="PF12741">
    <property type="entry name" value="SusD-like"/>
    <property type="match status" value="1"/>
</dbReference>
<evidence type="ECO:0000313" key="2">
    <source>
        <dbReference type="Proteomes" id="UP001172082"/>
    </source>
</evidence>
<dbReference type="SUPFAM" id="SSF48452">
    <property type="entry name" value="TPR-like"/>
    <property type="match status" value="1"/>
</dbReference>
<sequence>MKKVIYNILVATLVVAGFNGCTDNFEETNTNPRVLTEDFLVENPSVLGQAFAQSQYTSLNGLHWRFQISQNLFSDLWCQYYATTAVNFPSDRYTQVGRWADLAWSSFYGQAAPQIKLVEDLSEQAGEDALNAVAKIWRVHGYHRMTDYWGPVIYSSYGNVDFEQANITVPYDSQQDIYNDFFTTLDEAVSVLKANTSAAIFPSDDRVYGGDAAKWLRFANSLRLRLAMRIRYADPAKAQAEAEKAVADGVIESISDEAQVAVDGQNRNPLTTITNWGEFRMSAAMESVLKGYDDPRLPTYFSPAVSGDSDGDSNPYEGLLNGQTQVALGVSQNDLNSDVATRFLNDARGGSNPPLVVLRASEVAFLRAEGALVGWNMGGTEQDFYEEGIRLSMQENAAEGDVDAYIASTATPVPYAPGTDPLTDIPVAYDAGGSLERRLEQIITQKWLALYPNGWEAWAELRRTGYPRQYARSASDNPDVGIADVVRRMVFVSGEFTTNGPEVEKAIGLLSGADKNNTKVWWDKK</sequence>
<dbReference type="Proteomes" id="UP001172082">
    <property type="component" value="Unassembled WGS sequence"/>
</dbReference>
<keyword evidence="1" id="KW-0449">Lipoprotein</keyword>
<dbReference type="InterPro" id="IPR011990">
    <property type="entry name" value="TPR-like_helical_dom_sf"/>
</dbReference>
<dbReference type="EMBL" id="JAUJEA010000001">
    <property type="protein sequence ID" value="MDN5200298.1"/>
    <property type="molecule type" value="Genomic_DNA"/>
</dbReference>
<gene>
    <name evidence="1" type="ORF">QQ008_02975</name>
</gene>
<evidence type="ECO:0000313" key="1">
    <source>
        <dbReference type="EMBL" id="MDN5200298.1"/>
    </source>
</evidence>
<keyword evidence="2" id="KW-1185">Reference proteome</keyword>
<dbReference type="RefSeq" id="WP_346750323.1">
    <property type="nucleotide sequence ID" value="NZ_JAUJEA010000001.1"/>
</dbReference>
<proteinExistence type="predicted"/>
<reference evidence="1" key="1">
    <citation type="submission" date="2023-06" db="EMBL/GenBank/DDBJ databases">
        <title>Genomic of Parafulvivirga corallium.</title>
        <authorList>
            <person name="Wang G."/>
        </authorList>
    </citation>
    <scope>NUCLEOTIDE SEQUENCE</scope>
    <source>
        <strain evidence="1">BMA10</strain>
    </source>
</reference>
<comment type="caution">
    <text evidence="1">The sequence shown here is derived from an EMBL/GenBank/DDBJ whole genome shotgun (WGS) entry which is preliminary data.</text>
</comment>
<organism evidence="1 2">
    <name type="scientific">Splendidivirga corallicola</name>
    <dbReference type="NCBI Taxonomy" id="3051826"/>
    <lineage>
        <taxon>Bacteria</taxon>
        <taxon>Pseudomonadati</taxon>
        <taxon>Bacteroidota</taxon>
        <taxon>Cytophagia</taxon>
        <taxon>Cytophagales</taxon>
        <taxon>Splendidivirgaceae</taxon>
        <taxon>Splendidivirga</taxon>
    </lineage>
</organism>
<name>A0ABT8KKM6_9BACT</name>